<accession>A0AAU9D4B3</accession>
<dbReference type="EMBL" id="AP026801">
    <property type="protein sequence ID" value="BDR57311.1"/>
    <property type="molecule type" value="Genomic_DNA"/>
</dbReference>
<feature type="transmembrane region" description="Helical" evidence="1">
    <location>
        <begin position="67"/>
        <end position="88"/>
    </location>
</feature>
<evidence type="ECO:0008006" key="4">
    <source>
        <dbReference type="Google" id="ProtNLM"/>
    </source>
</evidence>
<keyword evidence="1" id="KW-0472">Membrane</keyword>
<feature type="transmembrane region" description="Helical" evidence="1">
    <location>
        <begin position="94"/>
        <end position="111"/>
    </location>
</feature>
<evidence type="ECO:0000313" key="3">
    <source>
        <dbReference type="Proteomes" id="UP001321804"/>
    </source>
</evidence>
<feature type="transmembrane region" description="Helical" evidence="1">
    <location>
        <begin position="151"/>
        <end position="170"/>
    </location>
</feature>
<keyword evidence="3" id="KW-1185">Reference proteome</keyword>
<dbReference type="AlphaFoldDB" id="A0AAU9D4B3"/>
<dbReference type="KEGG" id="xak:KIMC2_18730"/>
<feature type="transmembrane region" description="Helical" evidence="1">
    <location>
        <begin position="120"/>
        <end position="139"/>
    </location>
</feature>
<evidence type="ECO:0000256" key="1">
    <source>
        <dbReference type="SAM" id="Phobius"/>
    </source>
</evidence>
<proteinExistence type="predicted"/>
<organism evidence="2 3">
    <name type="scientific">Xylocopilactobacillus apis</name>
    <dbReference type="NCBI Taxonomy" id="2932183"/>
    <lineage>
        <taxon>Bacteria</taxon>
        <taxon>Bacillati</taxon>
        <taxon>Bacillota</taxon>
        <taxon>Bacilli</taxon>
        <taxon>Lactobacillales</taxon>
        <taxon>Lactobacillaceae</taxon>
        <taxon>Xylocopilactobacillus</taxon>
    </lineage>
</organism>
<keyword evidence="1" id="KW-1133">Transmembrane helix</keyword>
<protein>
    <recommendedName>
        <fullName evidence="4">Integral membrane protein</fullName>
    </recommendedName>
</protein>
<feature type="transmembrane region" description="Helical" evidence="1">
    <location>
        <begin position="175"/>
        <end position="195"/>
    </location>
</feature>
<feature type="transmembrane region" description="Helical" evidence="1">
    <location>
        <begin position="41"/>
        <end position="60"/>
    </location>
</feature>
<evidence type="ECO:0000313" key="2">
    <source>
        <dbReference type="EMBL" id="BDR57311.1"/>
    </source>
</evidence>
<sequence length="200" mass="22624">MVLLVVLQLLGLFLSDSGQLVILRYTSLIMLNYFPLLKSTIGFYGSLILNLLISIALIIWPLKSLNYFALTLGIIAIVYACELLILTLKNKKSQTDFLTVIGIFAIAALIFSQTAQWSKIINWLSGIFVFLGGIQRITYSLKDNHIERQKYYFALIILIIGVLLIINPFFHQRVIFARTFGLILLVISACDMVLLRPHEA</sequence>
<reference evidence="2 3" key="1">
    <citation type="journal article" date="2023" name="Microbiol. Spectr.">
        <title>Symbiosis of Carpenter Bees with Uncharacterized Lactic Acid Bacteria Showing NAD Auxotrophy.</title>
        <authorList>
            <person name="Kawasaki S."/>
            <person name="Ozawa K."/>
            <person name="Mori T."/>
            <person name="Yamamoto A."/>
            <person name="Ito M."/>
            <person name="Ohkuma M."/>
            <person name="Sakamoto M."/>
            <person name="Matsutani M."/>
        </authorList>
    </citation>
    <scope>NUCLEOTIDE SEQUENCE [LARGE SCALE GENOMIC DNA]</scope>
    <source>
        <strain evidence="2 3">KimC2</strain>
    </source>
</reference>
<gene>
    <name evidence="2" type="ORF">KIMC2_18730</name>
</gene>
<keyword evidence="1" id="KW-0812">Transmembrane</keyword>
<name>A0AAU9D4B3_9LACO</name>
<dbReference type="Proteomes" id="UP001321804">
    <property type="component" value="Chromosome"/>
</dbReference>